<reference evidence="1 2" key="1">
    <citation type="submission" date="2023-03" db="EMBL/GenBank/DDBJ databases">
        <title>Bacillus Genome Sequencing.</title>
        <authorList>
            <person name="Dunlap C."/>
        </authorList>
    </citation>
    <scope>NUCLEOTIDE SEQUENCE [LARGE SCALE GENOMIC DNA]</scope>
    <source>
        <strain evidence="1 2">NRS-1717</strain>
    </source>
</reference>
<evidence type="ECO:0000313" key="1">
    <source>
        <dbReference type="EMBL" id="MED4403813.1"/>
    </source>
</evidence>
<organism evidence="1 2">
    <name type="scientific">Metabacillus fastidiosus</name>
    <dbReference type="NCBI Taxonomy" id="1458"/>
    <lineage>
        <taxon>Bacteria</taxon>
        <taxon>Bacillati</taxon>
        <taxon>Bacillota</taxon>
        <taxon>Bacilli</taxon>
        <taxon>Bacillales</taxon>
        <taxon>Bacillaceae</taxon>
        <taxon>Metabacillus</taxon>
    </lineage>
</organism>
<evidence type="ECO:0000313" key="2">
    <source>
        <dbReference type="Proteomes" id="UP001342826"/>
    </source>
</evidence>
<keyword evidence="2" id="KW-1185">Reference proteome</keyword>
<comment type="caution">
    <text evidence="1">The sequence shown here is derived from an EMBL/GenBank/DDBJ whole genome shotgun (WGS) entry which is preliminary data.</text>
</comment>
<accession>A0ABU6P442</accession>
<dbReference type="RefSeq" id="WP_066230760.1">
    <property type="nucleotide sequence ID" value="NZ_JARTFQ010000009.1"/>
</dbReference>
<dbReference type="GeneID" id="301141589"/>
<gene>
    <name evidence="1" type="ORF">P9271_21170</name>
</gene>
<dbReference type="EMBL" id="JARTFS010000020">
    <property type="protein sequence ID" value="MED4403813.1"/>
    <property type="molecule type" value="Genomic_DNA"/>
</dbReference>
<dbReference type="Proteomes" id="UP001342826">
    <property type="component" value="Unassembled WGS sequence"/>
</dbReference>
<proteinExistence type="predicted"/>
<name>A0ABU6P442_9BACI</name>
<sequence>MPKQDLLYHFQAAEDLTGKKDEFPKVIDDMAAFDTYIYQVITACTNDSSGKIIKKIRENAKTRHDTIQIYHDAYKTVMTNMAKQYTDHINDIKVQDITLYYDIIKKEVSGSV</sequence>
<protein>
    <submittedName>
        <fullName evidence="1">Uncharacterized protein</fullName>
    </submittedName>
</protein>